<dbReference type="Gene3D" id="2.60.40.1170">
    <property type="entry name" value="Mu homology domain, subdomain B"/>
    <property type="match status" value="2"/>
</dbReference>
<dbReference type="InterPro" id="IPR050431">
    <property type="entry name" value="Adaptor_comp_med_subunit"/>
</dbReference>
<keyword evidence="4" id="KW-0472">Membrane</keyword>
<dbReference type="PROSITE" id="PS51072">
    <property type="entry name" value="MHD"/>
    <property type="match status" value="1"/>
</dbReference>
<gene>
    <name evidence="7" type="ORF">TRFO_05588</name>
</gene>
<dbReference type="PANTHER" id="PTHR10529">
    <property type="entry name" value="AP COMPLEX SUBUNIT MU"/>
    <property type="match status" value="1"/>
</dbReference>
<dbReference type="GO" id="GO:0012505">
    <property type="term" value="C:endomembrane system"/>
    <property type="evidence" value="ECO:0007669"/>
    <property type="project" value="UniProtKB-SubCell"/>
</dbReference>
<proteinExistence type="inferred from homology"/>
<comment type="caution">
    <text evidence="7">The sequence shown here is derived from an EMBL/GenBank/DDBJ whole genome shotgun (WGS) entry which is preliminary data.</text>
</comment>
<dbReference type="Gene3D" id="3.30.450.60">
    <property type="match status" value="1"/>
</dbReference>
<evidence type="ECO:0000259" key="6">
    <source>
        <dbReference type="PROSITE" id="PS51072"/>
    </source>
</evidence>
<dbReference type="InterPro" id="IPR028565">
    <property type="entry name" value="MHD"/>
</dbReference>
<comment type="subcellular location">
    <subcellularLocation>
        <location evidence="1">Endomembrane system</location>
    </subcellularLocation>
</comment>
<dbReference type="PIRSF" id="PIRSF005992">
    <property type="entry name" value="Clathrin_mu"/>
    <property type="match status" value="1"/>
</dbReference>
<evidence type="ECO:0000256" key="1">
    <source>
        <dbReference type="ARBA" id="ARBA00004308"/>
    </source>
</evidence>
<evidence type="ECO:0000313" key="7">
    <source>
        <dbReference type="EMBL" id="OHT06389.1"/>
    </source>
</evidence>
<dbReference type="EMBL" id="MLAK01000727">
    <property type="protein sequence ID" value="OHT06389.1"/>
    <property type="molecule type" value="Genomic_DNA"/>
</dbReference>
<dbReference type="InterPro" id="IPR001392">
    <property type="entry name" value="Clathrin_mu"/>
</dbReference>
<dbReference type="GO" id="GO:0030131">
    <property type="term" value="C:clathrin adaptor complex"/>
    <property type="evidence" value="ECO:0007669"/>
    <property type="project" value="UniProtKB-UniRule"/>
</dbReference>
<protein>
    <submittedName>
        <fullName evidence="7">Adaptor complexes medium subunit family protein</fullName>
    </submittedName>
</protein>
<dbReference type="RefSeq" id="XP_068359525.1">
    <property type="nucleotide sequence ID" value="XM_068492580.1"/>
</dbReference>
<reference evidence="7" key="1">
    <citation type="submission" date="2016-10" db="EMBL/GenBank/DDBJ databases">
        <authorList>
            <person name="Benchimol M."/>
            <person name="Almeida L.G."/>
            <person name="Vasconcelos A.T."/>
            <person name="Perreira-Neves A."/>
            <person name="Rosa I.A."/>
            <person name="Tasca T."/>
            <person name="Bogo M.R."/>
            <person name="de Souza W."/>
        </authorList>
    </citation>
    <scope>NUCLEOTIDE SEQUENCE [LARGE SCALE GENOMIC DNA]</scope>
    <source>
        <strain evidence="7">K</strain>
    </source>
</reference>
<evidence type="ECO:0000256" key="2">
    <source>
        <dbReference type="ARBA" id="ARBA00022448"/>
    </source>
</evidence>
<dbReference type="GO" id="GO:0006886">
    <property type="term" value="P:intracellular protein transport"/>
    <property type="evidence" value="ECO:0007669"/>
    <property type="project" value="UniProtKB-UniRule"/>
</dbReference>
<dbReference type="GO" id="GO:0016192">
    <property type="term" value="P:vesicle-mediated transport"/>
    <property type="evidence" value="ECO:0007669"/>
    <property type="project" value="InterPro"/>
</dbReference>
<feature type="domain" description="MHD" evidence="6">
    <location>
        <begin position="178"/>
        <end position="416"/>
    </location>
</feature>
<dbReference type="Proteomes" id="UP000179807">
    <property type="component" value="Unassembled WGS sequence"/>
</dbReference>
<evidence type="ECO:0000256" key="4">
    <source>
        <dbReference type="ARBA" id="ARBA00023136"/>
    </source>
</evidence>
<keyword evidence="8" id="KW-1185">Reference proteome</keyword>
<dbReference type="InterPro" id="IPR036168">
    <property type="entry name" value="AP2_Mu_C_sf"/>
</dbReference>
<accession>A0A1J4KAA8</accession>
<name>A0A1J4KAA8_9EUKA</name>
<organism evidence="7 8">
    <name type="scientific">Tritrichomonas foetus</name>
    <dbReference type="NCBI Taxonomy" id="1144522"/>
    <lineage>
        <taxon>Eukaryota</taxon>
        <taxon>Metamonada</taxon>
        <taxon>Parabasalia</taxon>
        <taxon>Tritrichomonadida</taxon>
        <taxon>Tritrichomonadidae</taxon>
        <taxon>Tritrichomonas</taxon>
    </lineage>
</organism>
<dbReference type="OrthoDB" id="870at2759"/>
<comment type="similarity">
    <text evidence="5">Belongs to the adaptor complexes medium subunit family.</text>
</comment>
<keyword evidence="2 5" id="KW-0813">Transport</keyword>
<sequence length="420" mass="47005">MFSITFLVNFFQSQKMLSAVFILNKESTILIEKQYREKIPRSQIEVACQAIRDRAHPPAGILEDGDYSILLHQQGEIWIVGVCEGDEFALFAVSAIQYIGKLLGTLLKGGATEISVKNDYPIVYQILDYAIDFGYPFLNEPNTIQTLLTRPPTDYAKGHRLQLDLVRPWRQVGVKHFTNEVLVDIIETVDVVVSEHGRMEFCHIRGSVEFTCKLSGNPGLKLVLTPSTHYEDVTFHRCVEIDAAHEAKVIPFIPPDGKFTLMKYRITATQSNIPVWLAPKFQWNKGNVTFEITLKPEASLPKSLESVEVRFELPEGVLSPSLAAPIGQATYESITREVVWNVGSYSKKEPITMKGSASTEQTFDLGGRFPVVSCKFATVGVAPSGFKIDRLEVENVEYKPFKGVKYIAQGGSYEFRTGLA</sequence>
<evidence type="ECO:0000256" key="5">
    <source>
        <dbReference type="PIRNR" id="PIRNR005992"/>
    </source>
</evidence>
<dbReference type="AlphaFoldDB" id="A0A1J4KAA8"/>
<dbReference type="VEuPathDB" id="TrichDB:TRFO_05588"/>
<dbReference type="PROSITE" id="PS00991">
    <property type="entry name" value="CLAT_ADAPTOR_M_2"/>
    <property type="match status" value="1"/>
</dbReference>
<dbReference type="SUPFAM" id="SSF49447">
    <property type="entry name" value="Second domain of Mu2 adaptin subunit (ap50) of ap2 adaptor"/>
    <property type="match status" value="1"/>
</dbReference>
<dbReference type="PRINTS" id="PR00314">
    <property type="entry name" value="CLATHRINADPT"/>
</dbReference>
<dbReference type="GeneID" id="94827284"/>
<evidence type="ECO:0000256" key="3">
    <source>
        <dbReference type="ARBA" id="ARBA00022927"/>
    </source>
</evidence>
<dbReference type="CDD" id="cd09252">
    <property type="entry name" value="AP-3_Mu3_Cterm"/>
    <property type="match status" value="1"/>
</dbReference>
<keyword evidence="3 5" id="KW-0653">Protein transport</keyword>
<evidence type="ECO:0000313" key="8">
    <source>
        <dbReference type="Proteomes" id="UP000179807"/>
    </source>
</evidence>
<dbReference type="SUPFAM" id="SSF64356">
    <property type="entry name" value="SNARE-like"/>
    <property type="match status" value="1"/>
</dbReference>
<dbReference type="InterPro" id="IPR018240">
    <property type="entry name" value="Clathrin_mu_CS"/>
</dbReference>
<dbReference type="InterPro" id="IPR011012">
    <property type="entry name" value="Longin-like_dom_sf"/>
</dbReference>
<dbReference type="Pfam" id="PF00928">
    <property type="entry name" value="Adap_comp_sub"/>
    <property type="match status" value="1"/>
</dbReference>